<dbReference type="EMBL" id="JAMXFF010000013">
    <property type="protein sequence ID" value="MCT7966784.1"/>
    <property type="molecule type" value="Genomic_DNA"/>
</dbReference>
<keyword evidence="7" id="KW-1185">Reference proteome</keyword>
<gene>
    <name evidence="6" type="primary">psb28</name>
    <name evidence="6" type="ORF">NG799_10610</name>
</gene>
<evidence type="ECO:0000313" key="7">
    <source>
        <dbReference type="Proteomes" id="UP001525890"/>
    </source>
</evidence>
<dbReference type="Pfam" id="PF03912">
    <property type="entry name" value="Psb28"/>
    <property type="match status" value="1"/>
</dbReference>
<accession>A0ABT2MPV6</accession>
<protein>
    <recommendedName>
        <fullName evidence="5">Photosystem II reaction center Psb28 protein</fullName>
    </recommendedName>
</protein>
<dbReference type="Proteomes" id="UP001525890">
    <property type="component" value="Unassembled WGS sequence"/>
</dbReference>
<dbReference type="InterPro" id="IPR005610">
    <property type="entry name" value="PSII_Psb28_class-1"/>
</dbReference>
<dbReference type="Gene3D" id="2.40.30.220">
    <property type="entry name" value="Photosystem II Psb28"/>
    <property type="match status" value="1"/>
</dbReference>
<dbReference type="NCBIfam" id="TIGR03047">
    <property type="entry name" value="PS_II_psb28"/>
    <property type="match status" value="1"/>
</dbReference>
<reference evidence="6 7" key="1">
    <citation type="journal article" date="2022" name="Front. Microbiol.">
        <title>High genomic differentiation and limited gene flow indicate recent cryptic speciation within the genus Laspinema (cyanobacteria).</title>
        <authorList>
            <person name="Stanojkovic A."/>
            <person name="Skoupy S."/>
            <person name="Skaloud P."/>
            <person name="Dvorak P."/>
        </authorList>
    </citation>
    <scope>NUCLEOTIDE SEQUENCE [LARGE SCALE GENOMIC DNA]</scope>
    <source>
        <strain evidence="6 7">D2a</strain>
    </source>
</reference>
<keyword evidence="2 5" id="KW-0602">Photosynthesis</keyword>
<evidence type="ECO:0000256" key="2">
    <source>
        <dbReference type="ARBA" id="ARBA00022531"/>
    </source>
</evidence>
<comment type="subcellular location">
    <subcellularLocation>
        <location evidence="1">Membrane</location>
        <topology evidence="1">Peripheral membrane protein</topology>
    </subcellularLocation>
</comment>
<keyword evidence="4 5" id="KW-0604">Photosystem II</keyword>
<comment type="similarity">
    <text evidence="5">Belongs to the Psb28 family.</text>
</comment>
<proteinExistence type="inferred from homology"/>
<comment type="caution">
    <text evidence="6">The sequence shown here is derived from an EMBL/GenBank/DDBJ whole genome shotgun (WGS) entry which is preliminary data.</text>
</comment>
<dbReference type="RefSeq" id="WP_368006412.1">
    <property type="nucleotide sequence ID" value="NZ_JAMXFF010000013.1"/>
</dbReference>
<evidence type="ECO:0000256" key="4">
    <source>
        <dbReference type="ARBA" id="ARBA00023276"/>
    </source>
</evidence>
<dbReference type="PANTHER" id="PTHR34963">
    <property type="match status" value="1"/>
</dbReference>
<dbReference type="InterPro" id="IPR038676">
    <property type="entry name" value="Psb28_c1_sf"/>
</dbReference>
<evidence type="ECO:0000256" key="5">
    <source>
        <dbReference type="RuleBase" id="RU003509"/>
    </source>
</evidence>
<organism evidence="6 7">
    <name type="scientific">Laspinema palackyanum D2a</name>
    <dbReference type="NCBI Taxonomy" id="2953684"/>
    <lineage>
        <taxon>Bacteria</taxon>
        <taxon>Bacillati</taxon>
        <taxon>Cyanobacteriota</taxon>
        <taxon>Cyanophyceae</taxon>
        <taxon>Oscillatoriophycideae</taxon>
        <taxon>Oscillatoriales</taxon>
        <taxon>Laspinemataceae</taxon>
        <taxon>Laspinema</taxon>
        <taxon>Laspinema palackyanum</taxon>
    </lineage>
</organism>
<keyword evidence="3" id="KW-0472">Membrane</keyword>
<dbReference type="PANTHER" id="PTHR34963:SF2">
    <property type="entry name" value="PHOTOSYSTEM II REACTION CENTER PSB28 PROTEIN, CHLOROPLASTIC"/>
    <property type="match status" value="1"/>
</dbReference>
<evidence type="ECO:0000313" key="6">
    <source>
        <dbReference type="EMBL" id="MCT7966784.1"/>
    </source>
</evidence>
<evidence type="ECO:0000256" key="3">
    <source>
        <dbReference type="ARBA" id="ARBA00023136"/>
    </source>
</evidence>
<sequence length="151" mass="17380">MQGRSQTLEGVNIQSDRPDKNATIRETFRRVRLVSVSIQFIKGLDEELGGISLRKGRNSGTKTVVLFFERVQAMEKGRSFINKIETLNLCDEEGEIKVIPSGMKFQFVDDDNLSQAECSFEVTSDESWERVMRFLHRYADAYGFEFQEPKV</sequence>
<name>A0ABT2MPV6_9CYAN</name>
<evidence type="ECO:0000256" key="1">
    <source>
        <dbReference type="ARBA" id="ARBA00004170"/>
    </source>
</evidence>